<dbReference type="InterPro" id="IPR000725">
    <property type="entry name" value="Olfact_rcpt"/>
</dbReference>
<dbReference type="EMBL" id="GBXM01066799">
    <property type="protein sequence ID" value="JAH41778.1"/>
    <property type="molecule type" value="Transcribed_RNA"/>
</dbReference>
<keyword evidence="7" id="KW-0807">Transducer</keyword>
<accession>A0A0E9SMQ8</accession>
<evidence type="ECO:0000256" key="8">
    <source>
        <dbReference type="SAM" id="Phobius"/>
    </source>
</evidence>
<evidence type="ECO:0000256" key="5">
    <source>
        <dbReference type="ARBA" id="ARBA00022989"/>
    </source>
</evidence>
<evidence type="ECO:0008006" key="10">
    <source>
        <dbReference type="Google" id="ProtNLM"/>
    </source>
</evidence>
<sequence length="75" mass="8554">MSPYIVWHAMTIFVNHVISRFNVTLFVYIPFLLIVLSYFFIAGALSKMASWEGRFKAIKTCSAHLMLVSLLLPST</sequence>
<dbReference type="Pfam" id="PF13853">
    <property type="entry name" value="7tm_4"/>
    <property type="match status" value="1"/>
</dbReference>
<reference evidence="9" key="1">
    <citation type="submission" date="2014-11" db="EMBL/GenBank/DDBJ databases">
        <authorList>
            <person name="Amaro Gonzalez C."/>
        </authorList>
    </citation>
    <scope>NUCLEOTIDE SEQUENCE</scope>
</reference>
<keyword evidence="4 8" id="KW-0812">Transmembrane</keyword>
<keyword evidence="5 8" id="KW-1133">Transmembrane helix</keyword>
<evidence type="ECO:0000313" key="9">
    <source>
        <dbReference type="EMBL" id="JAH41778.1"/>
    </source>
</evidence>
<dbReference type="GO" id="GO:0007186">
    <property type="term" value="P:G protein-coupled receptor signaling pathway"/>
    <property type="evidence" value="ECO:0007669"/>
    <property type="project" value="InterPro"/>
</dbReference>
<dbReference type="GO" id="GO:0004984">
    <property type="term" value="F:olfactory receptor activity"/>
    <property type="evidence" value="ECO:0007669"/>
    <property type="project" value="InterPro"/>
</dbReference>
<dbReference type="SUPFAM" id="SSF81321">
    <property type="entry name" value="Family A G protein-coupled receptor-like"/>
    <property type="match status" value="1"/>
</dbReference>
<keyword evidence="6 8" id="KW-0472">Membrane</keyword>
<reference evidence="9" key="2">
    <citation type="journal article" date="2015" name="Fish Shellfish Immunol.">
        <title>Early steps in the European eel (Anguilla anguilla)-Vibrio vulnificus interaction in the gills: Role of the RtxA13 toxin.</title>
        <authorList>
            <person name="Callol A."/>
            <person name="Pajuelo D."/>
            <person name="Ebbesson L."/>
            <person name="Teles M."/>
            <person name="MacKenzie S."/>
            <person name="Amaro C."/>
        </authorList>
    </citation>
    <scope>NUCLEOTIDE SEQUENCE</scope>
</reference>
<feature type="transmembrane region" description="Helical" evidence="8">
    <location>
        <begin position="25"/>
        <end position="45"/>
    </location>
</feature>
<evidence type="ECO:0000256" key="1">
    <source>
        <dbReference type="ARBA" id="ARBA00004651"/>
    </source>
</evidence>
<dbReference type="PANTHER" id="PTHR26453">
    <property type="entry name" value="OLFACTORY RECEPTOR"/>
    <property type="match status" value="1"/>
</dbReference>
<comment type="subcellular location">
    <subcellularLocation>
        <location evidence="1">Cell membrane</location>
        <topology evidence="1">Multi-pass membrane protein</topology>
    </subcellularLocation>
</comment>
<keyword evidence="2" id="KW-1003">Cell membrane</keyword>
<dbReference type="GO" id="GO:0005886">
    <property type="term" value="C:plasma membrane"/>
    <property type="evidence" value="ECO:0007669"/>
    <property type="project" value="UniProtKB-SubCell"/>
</dbReference>
<proteinExistence type="predicted"/>
<name>A0A0E9SMQ8_ANGAN</name>
<protein>
    <recommendedName>
        <fullName evidence="10">G-protein coupled receptors family 1 profile domain-containing protein</fullName>
    </recommendedName>
</protein>
<evidence type="ECO:0000256" key="3">
    <source>
        <dbReference type="ARBA" id="ARBA00022606"/>
    </source>
</evidence>
<dbReference type="AlphaFoldDB" id="A0A0E9SMQ8"/>
<organism evidence="9">
    <name type="scientific">Anguilla anguilla</name>
    <name type="common">European freshwater eel</name>
    <name type="synonym">Muraena anguilla</name>
    <dbReference type="NCBI Taxonomy" id="7936"/>
    <lineage>
        <taxon>Eukaryota</taxon>
        <taxon>Metazoa</taxon>
        <taxon>Chordata</taxon>
        <taxon>Craniata</taxon>
        <taxon>Vertebrata</taxon>
        <taxon>Euteleostomi</taxon>
        <taxon>Actinopterygii</taxon>
        <taxon>Neopterygii</taxon>
        <taxon>Teleostei</taxon>
        <taxon>Anguilliformes</taxon>
        <taxon>Anguillidae</taxon>
        <taxon>Anguilla</taxon>
    </lineage>
</organism>
<evidence type="ECO:0000256" key="7">
    <source>
        <dbReference type="ARBA" id="ARBA00023224"/>
    </source>
</evidence>
<keyword evidence="3" id="KW-0716">Sensory transduction</keyword>
<evidence type="ECO:0000256" key="6">
    <source>
        <dbReference type="ARBA" id="ARBA00023136"/>
    </source>
</evidence>
<evidence type="ECO:0000256" key="4">
    <source>
        <dbReference type="ARBA" id="ARBA00022692"/>
    </source>
</evidence>
<evidence type="ECO:0000256" key="2">
    <source>
        <dbReference type="ARBA" id="ARBA00022475"/>
    </source>
</evidence>